<evidence type="ECO:0000313" key="3">
    <source>
        <dbReference type="WBParaSite" id="SSLN_0001598501-mRNA-1"/>
    </source>
</evidence>
<dbReference type="WBParaSite" id="SSLN_0001598501-mRNA-1">
    <property type="protein sequence ID" value="SSLN_0001598501-mRNA-1"/>
    <property type="gene ID" value="SSLN_0001598501"/>
</dbReference>
<proteinExistence type="predicted"/>
<accession>A0A183TG10</accession>
<reference evidence="3" key="1">
    <citation type="submission" date="2016-06" db="UniProtKB">
        <authorList>
            <consortium name="WormBaseParasite"/>
        </authorList>
    </citation>
    <scope>IDENTIFICATION</scope>
</reference>
<dbReference type="Proteomes" id="UP000275846">
    <property type="component" value="Unassembled WGS sequence"/>
</dbReference>
<gene>
    <name evidence="1" type="ORF">SSLN_LOCUS15408</name>
</gene>
<evidence type="ECO:0000313" key="2">
    <source>
        <dbReference type="Proteomes" id="UP000275846"/>
    </source>
</evidence>
<evidence type="ECO:0000313" key="1">
    <source>
        <dbReference type="EMBL" id="VDM01794.1"/>
    </source>
</evidence>
<dbReference type="EMBL" id="UYSU01039912">
    <property type="protein sequence ID" value="VDM01794.1"/>
    <property type="molecule type" value="Genomic_DNA"/>
</dbReference>
<name>A0A183TG10_SCHSO</name>
<reference evidence="1 2" key="2">
    <citation type="submission" date="2018-11" db="EMBL/GenBank/DDBJ databases">
        <authorList>
            <consortium name="Pathogen Informatics"/>
        </authorList>
    </citation>
    <scope>NUCLEOTIDE SEQUENCE [LARGE SCALE GENOMIC DNA]</scope>
    <source>
        <strain evidence="1 2">NST_G2</strain>
    </source>
</reference>
<keyword evidence="2" id="KW-1185">Reference proteome</keyword>
<protein>
    <submittedName>
        <fullName evidence="1 3">Uncharacterized protein</fullName>
    </submittedName>
</protein>
<organism evidence="3">
    <name type="scientific">Schistocephalus solidus</name>
    <name type="common">Tapeworm</name>
    <dbReference type="NCBI Taxonomy" id="70667"/>
    <lineage>
        <taxon>Eukaryota</taxon>
        <taxon>Metazoa</taxon>
        <taxon>Spiralia</taxon>
        <taxon>Lophotrochozoa</taxon>
        <taxon>Platyhelminthes</taxon>
        <taxon>Cestoda</taxon>
        <taxon>Eucestoda</taxon>
        <taxon>Diphyllobothriidea</taxon>
        <taxon>Diphyllobothriidae</taxon>
        <taxon>Schistocephalus</taxon>
    </lineage>
</organism>
<dbReference type="AlphaFoldDB" id="A0A183TG10"/>
<sequence length="80" mass="9224">MNSLTISRCPLKARQLVEQEEENVYMRCNLFHRFHVESLRHPPTSPPPLLSFLHSSPLSRTLWDSALSRRLSSSSFSLSL</sequence>